<gene>
    <name evidence="2" type="ORF">K469DRAFT_752658</name>
</gene>
<keyword evidence="3" id="KW-1185">Reference proteome</keyword>
<evidence type="ECO:0000313" key="2">
    <source>
        <dbReference type="EMBL" id="KAF2181798.1"/>
    </source>
</evidence>
<organism evidence="2 3">
    <name type="scientific">Zopfia rhizophila CBS 207.26</name>
    <dbReference type="NCBI Taxonomy" id="1314779"/>
    <lineage>
        <taxon>Eukaryota</taxon>
        <taxon>Fungi</taxon>
        <taxon>Dikarya</taxon>
        <taxon>Ascomycota</taxon>
        <taxon>Pezizomycotina</taxon>
        <taxon>Dothideomycetes</taxon>
        <taxon>Dothideomycetes incertae sedis</taxon>
        <taxon>Zopfiaceae</taxon>
        <taxon>Zopfia</taxon>
    </lineage>
</organism>
<name>A0A6A6DUG0_9PEZI</name>
<dbReference type="SUPFAM" id="SSF55874">
    <property type="entry name" value="ATPase domain of HSP90 chaperone/DNA topoisomerase II/histidine kinase"/>
    <property type="match status" value="1"/>
</dbReference>
<reference evidence="2" key="1">
    <citation type="journal article" date="2020" name="Stud. Mycol.">
        <title>101 Dothideomycetes genomes: a test case for predicting lifestyles and emergence of pathogens.</title>
        <authorList>
            <person name="Haridas S."/>
            <person name="Albert R."/>
            <person name="Binder M."/>
            <person name="Bloem J."/>
            <person name="Labutti K."/>
            <person name="Salamov A."/>
            <person name="Andreopoulos B."/>
            <person name="Baker S."/>
            <person name="Barry K."/>
            <person name="Bills G."/>
            <person name="Bluhm B."/>
            <person name="Cannon C."/>
            <person name="Castanera R."/>
            <person name="Culley D."/>
            <person name="Daum C."/>
            <person name="Ezra D."/>
            <person name="Gonzalez J."/>
            <person name="Henrissat B."/>
            <person name="Kuo A."/>
            <person name="Liang C."/>
            <person name="Lipzen A."/>
            <person name="Lutzoni F."/>
            <person name="Magnuson J."/>
            <person name="Mondo S."/>
            <person name="Nolan M."/>
            <person name="Ohm R."/>
            <person name="Pangilinan J."/>
            <person name="Park H.-J."/>
            <person name="Ramirez L."/>
            <person name="Alfaro M."/>
            <person name="Sun H."/>
            <person name="Tritt A."/>
            <person name="Yoshinaga Y."/>
            <person name="Zwiers L.-H."/>
            <person name="Turgeon B."/>
            <person name="Goodwin S."/>
            <person name="Spatafora J."/>
            <person name="Crous P."/>
            <person name="Grigoriev I."/>
        </authorList>
    </citation>
    <scope>NUCLEOTIDE SEQUENCE</scope>
    <source>
        <strain evidence="2">CBS 207.26</strain>
    </source>
</reference>
<feature type="compositionally biased region" description="Polar residues" evidence="1">
    <location>
        <begin position="1237"/>
        <end position="1252"/>
    </location>
</feature>
<dbReference type="PANTHER" id="PTHR32387:SF0">
    <property type="entry name" value="PROTEIN NO VEIN"/>
    <property type="match status" value="1"/>
</dbReference>
<dbReference type="OrthoDB" id="1262810at2759"/>
<dbReference type="Proteomes" id="UP000800200">
    <property type="component" value="Unassembled WGS sequence"/>
</dbReference>
<dbReference type="EMBL" id="ML994651">
    <property type="protein sequence ID" value="KAF2181798.1"/>
    <property type="molecule type" value="Genomic_DNA"/>
</dbReference>
<proteinExistence type="predicted"/>
<evidence type="ECO:0000313" key="3">
    <source>
        <dbReference type="Proteomes" id="UP000800200"/>
    </source>
</evidence>
<sequence length="1488" mass="169600">MVSAEAVEAARSHIENIRRRKGLGEENPHRYNVTELESLLDAVGVKVYKDSMHFIEEIIQNADDNSYDPEKFPTLTFSLDGDTLRIDCNETGFRKENVEAICSVGSSTKTVTDKAGETVGEKGIGFKSVFKVADVVTIASGPYTFKFDKNTELGMIAPIWVNSLPKRNANQTSFYLKISSQDNISKISEGLRGLNGRSLLFLRRLRNIGIKINQSGRPIDIKLSREKDATATGSSFTITPLYRNKKRELFLVRRGTVHDLPYEKRRHGVSESEVCFAFPLTSNGEPNPSSQFVYAFLPVNKYDFEFLLHGDFFLTTNRQELDLTSPWNASLISRIKPILLDAYQELAFCLINDIDLRYTWIRYIALQDQHDTPFTSLKKEIIAELSDLPVLRTQNDTFASPSSLFYIPPKFCDRKGTPLVMNTTVGDMFLSMHYAKEDLPILKALGVDEMTFSTFLGYLENTLKHHDQVVRSSRSKWFAPIATVLLGHLSDEGCGPKIRKLPIIRVRTGEWFSADAAGAVFFPGEKGKRGIPDGVNAHIVQSEFAGNSAIYHLYVALGVKELTAMEICQVIIETHLNASFKPERLRQATIISHTIFLFNSDFPSKKGASSLWLASEDGRYVRAHEMYFNDEQLMFPVKTFLKDHGSYYFLHPDYLKAVAERKMHFWKWIHGSMEVWNIPRLVGSTQTEMERFKLSPEFRSILRNKPGKEFLLLLRVNWEIYSTWLCESKVRSQRRFLGSRCNLQQEVSLTEFNCLGGKRASLCNTFLPFENATSEASSLPFLDIDDPEHDEWKFLETFGVGVEKNVQFYLRCLESIASEKPQGAETFQQVSEIYSGIQLYAGSKIDVVRNTFASKRLIFIPAAKNQSESSGIWISNSNAIWTGPSMRRFKSISAHYEAYEQLFCSVLQVKSFGIQHILEEMKLMTTCEELSHIKLLFSHLNDAFAKNKSIEDSLKKEIIRHRVFPVSMTLQPTTYESLQSGEPIDKWFIADLEHLEQSFSGRLSLLGFDLNTNQKFKDLYKELGLNERVLSANASPRPQINGTPVLNSKYTAKLRDKADLMVRLISENHDDKKAIAARVRGLEVHVVDSLSTYYSLTLDGQEIQGTAVPAAVCVTTENEVLKIYLIGQHLKDSHWRCQFELADHLENYCHTEDHLKGLMFYAINERNNEMVNIQFARKGVRILTKEEELDSESYFSNAPPLEPDKDSLFSKVEQLAEGYATFQKVRIFSGGRKKQRSPQTHSPNYSNTFRRSTTSAGAAPYYRTADVMNVYVASDDSSTEESGTEHGVPGEIFVITNGGRKLRQRRRKKRAPLAIDEDAIAAGELFMSKLLSHVLPDFYVPEKHWTSVKRTHAGFKQIDPSKSDGNLSSFTMQDNLGDFTKFLVGCGLDECKDWTWNGLTYHIEVMGTEKGLNTEFHVRKEWWEFARKHRFIQGQPRKEICLMVRVFNLGTQEPGVSFYLDPFGLFLRDQMKLEAETMYVGRIRRRAE</sequence>
<dbReference type="NCBIfam" id="NF047352">
    <property type="entry name" value="P_loop_sacsin"/>
    <property type="match status" value="1"/>
</dbReference>
<feature type="region of interest" description="Disordered" evidence="1">
    <location>
        <begin position="1230"/>
        <end position="1252"/>
    </location>
</feature>
<dbReference type="Gene3D" id="3.30.565.10">
    <property type="entry name" value="Histidine kinase-like ATPase, C-terminal domain"/>
    <property type="match status" value="1"/>
</dbReference>
<evidence type="ECO:0000256" key="1">
    <source>
        <dbReference type="SAM" id="MobiDB-lite"/>
    </source>
</evidence>
<dbReference type="InterPro" id="IPR036890">
    <property type="entry name" value="HATPase_C_sf"/>
</dbReference>
<dbReference type="InterPro" id="IPR052957">
    <property type="entry name" value="Auxin_embryo_med"/>
</dbReference>
<accession>A0A6A6DUG0</accession>
<evidence type="ECO:0008006" key="4">
    <source>
        <dbReference type="Google" id="ProtNLM"/>
    </source>
</evidence>
<protein>
    <recommendedName>
        <fullName evidence="4">Protein NO VEIN C-terminal domain-containing protein</fullName>
    </recommendedName>
</protein>
<dbReference type="PANTHER" id="PTHR32387">
    <property type="entry name" value="WU:FJ29H11"/>
    <property type="match status" value="1"/>
</dbReference>